<dbReference type="PANTHER" id="PTHR43072">
    <property type="entry name" value="N-ACETYLTRANSFERASE"/>
    <property type="match status" value="1"/>
</dbReference>
<dbReference type="Gene3D" id="3.40.630.30">
    <property type="match status" value="1"/>
</dbReference>
<dbReference type="RefSeq" id="WP_166387856.1">
    <property type="nucleotide sequence ID" value="NZ_BAAATT010000021.1"/>
</dbReference>
<dbReference type="PANTHER" id="PTHR43072:SF52">
    <property type="entry name" value="GCN5-RELATED N-ACETYLTRANSFERASE"/>
    <property type="match status" value="1"/>
</dbReference>
<sequence>MIIEVDTTTADASLLLRLYEIRKACNAAANPDEPIEDAATGVSLLRRPRMGGSHHYLVAGDPIVGFSSVDLPPDIATAFVRVYVAPGHRRQGTGGALLDAAVAHARAAGRTVLTGLYGDDAGAAFVAARGGRAGQTAIRSLLRLPAVGEPVPVPGFRAVTWIGPVDDALLASYAQARNAVHDAPSDAGVQWPHANARSVREEEETVARRGVQLRVTAILDRAAAVVAYTQVLVPATGEVAFTEETAVVPAFRRRGLARWVKLESLRLLAAERPEVASVGTTNAAVNTGMLAVNRALGFRPVGTWTSAVLDLS</sequence>
<organism evidence="2 3">
    <name type="scientific">Catellatospora methionotrophica</name>
    <dbReference type="NCBI Taxonomy" id="121620"/>
    <lineage>
        <taxon>Bacteria</taxon>
        <taxon>Bacillati</taxon>
        <taxon>Actinomycetota</taxon>
        <taxon>Actinomycetes</taxon>
        <taxon>Micromonosporales</taxon>
        <taxon>Micromonosporaceae</taxon>
        <taxon>Catellatospora</taxon>
    </lineage>
</organism>
<name>A0A8J3LT30_9ACTN</name>
<evidence type="ECO:0000313" key="2">
    <source>
        <dbReference type="EMBL" id="GIG18360.1"/>
    </source>
</evidence>
<feature type="domain" description="N-acetyltransferase" evidence="1">
    <location>
        <begin position="5"/>
        <end position="166"/>
    </location>
</feature>
<dbReference type="SUPFAM" id="SSF55729">
    <property type="entry name" value="Acyl-CoA N-acyltransferases (Nat)"/>
    <property type="match status" value="2"/>
</dbReference>
<dbReference type="PROSITE" id="PS51186">
    <property type="entry name" value="GNAT"/>
    <property type="match status" value="1"/>
</dbReference>
<gene>
    <name evidence="2" type="ORF">Cme02nite_66920</name>
</gene>
<dbReference type="AlphaFoldDB" id="A0A8J3LT30"/>
<dbReference type="Proteomes" id="UP000660339">
    <property type="component" value="Unassembled WGS sequence"/>
</dbReference>
<accession>A0A8J3LT30</accession>
<dbReference type="InterPro" id="IPR000182">
    <property type="entry name" value="GNAT_dom"/>
</dbReference>
<comment type="caution">
    <text evidence="2">The sequence shown here is derived from an EMBL/GenBank/DDBJ whole genome shotgun (WGS) entry which is preliminary data.</text>
</comment>
<dbReference type="InterPro" id="IPR016181">
    <property type="entry name" value="Acyl_CoA_acyltransferase"/>
</dbReference>
<dbReference type="EMBL" id="BONJ01000040">
    <property type="protein sequence ID" value="GIG18360.1"/>
    <property type="molecule type" value="Genomic_DNA"/>
</dbReference>
<keyword evidence="3" id="KW-1185">Reference proteome</keyword>
<dbReference type="GO" id="GO:0016747">
    <property type="term" value="F:acyltransferase activity, transferring groups other than amino-acyl groups"/>
    <property type="evidence" value="ECO:0007669"/>
    <property type="project" value="InterPro"/>
</dbReference>
<protein>
    <recommendedName>
        <fullName evidence="1">N-acetyltransferase domain-containing protein</fullName>
    </recommendedName>
</protein>
<proteinExistence type="predicted"/>
<evidence type="ECO:0000259" key="1">
    <source>
        <dbReference type="PROSITE" id="PS51186"/>
    </source>
</evidence>
<reference evidence="2" key="1">
    <citation type="submission" date="2021-01" db="EMBL/GenBank/DDBJ databases">
        <title>Whole genome shotgun sequence of Catellatospora methionotrophica NBRC 14553.</title>
        <authorList>
            <person name="Komaki H."/>
            <person name="Tamura T."/>
        </authorList>
    </citation>
    <scope>NUCLEOTIDE SEQUENCE</scope>
    <source>
        <strain evidence="2">NBRC 14553</strain>
    </source>
</reference>
<evidence type="ECO:0000313" key="3">
    <source>
        <dbReference type="Proteomes" id="UP000660339"/>
    </source>
</evidence>
<dbReference type="Pfam" id="PF13508">
    <property type="entry name" value="Acetyltransf_7"/>
    <property type="match status" value="1"/>
</dbReference>